<dbReference type="InterPro" id="IPR011335">
    <property type="entry name" value="Restrct_endonuc-II-like"/>
</dbReference>
<name>A0A8T3VIS5_9EURY</name>
<dbReference type="InterPro" id="IPR027417">
    <property type="entry name" value="P-loop_NTPase"/>
</dbReference>
<dbReference type="InterPro" id="IPR041679">
    <property type="entry name" value="DNA2/NAM7-like_C"/>
</dbReference>
<dbReference type="InterPro" id="IPR049468">
    <property type="entry name" value="Restrct_endonuc-II-like_dom"/>
</dbReference>
<organism evidence="5 6">
    <name type="scientific">Methanobrevibacter millerae</name>
    <dbReference type="NCBI Taxonomy" id="230361"/>
    <lineage>
        <taxon>Archaea</taxon>
        <taxon>Methanobacteriati</taxon>
        <taxon>Methanobacteriota</taxon>
        <taxon>Methanomada group</taxon>
        <taxon>Methanobacteria</taxon>
        <taxon>Methanobacteriales</taxon>
        <taxon>Methanobacteriaceae</taxon>
        <taxon>Methanobrevibacter</taxon>
    </lineage>
</organism>
<dbReference type="CDD" id="cd18808">
    <property type="entry name" value="SF1_C_Upf1"/>
    <property type="match status" value="1"/>
</dbReference>
<feature type="compositionally biased region" description="Acidic residues" evidence="1">
    <location>
        <begin position="1499"/>
        <end position="1550"/>
    </location>
</feature>
<dbReference type="InterPro" id="IPR045055">
    <property type="entry name" value="DNA2/NAM7-like"/>
</dbReference>
<feature type="domain" description="DNA2/NAM7 helicase-like C-terminal" evidence="3">
    <location>
        <begin position="1010"/>
        <end position="1202"/>
    </location>
</feature>
<dbReference type="Proteomes" id="UP000762703">
    <property type="component" value="Unassembled WGS sequence"/>
</dbReference>
<dbReference type="Pfam" id="PF13087">
    <property type="entry name" value="AAA_12"/>
    <property type="match status" value="1"/>
</dbReference>
<evidence type="ECO:0000256" key="1">
    <source>
        <dbReference type="SAM" id="MobiDB-lite"/>
    </source>
</evidence>
<dbReference type="Pfam" id="PF13195">
    <property type="entry name" value="DUF4011"/>
    <property type="match status" value="1"/>
</dbReference>
<dbReference type="Pfam" id="PF13086">
    <property type="entry name" value="AAA_11"/>
    <property type="match status" value="2"/>
</dbReference>
<proteinExistence type="predicted"/>
<protein>
    <submittedName>
        <fullName evidence="5">DUF4011 domain-containing protein</fullName>
    </submittedName>
</protein>
<reference evidence="5" key="1">
    <citation type="submission" date="2019-04" db="EMBL/GenBank/DDBJ databases">
        <title>Evolution of Biomass-Degrading Anaerobic Consortia Revealed by Metagenomics.</title>
        <authorList>
            <person name="Peng X."/>
        </authorList>
    </citation>
    <scope>NUCLEOTIDE SEQUENCE</scope>
    <source>
        <strain evidence="5">SIG12</strain>
    </source>
</reference>
<dbReference type="SUPFAM" id="SSF52980">
    <property type="entry name" value="Restriction endonuclease-like"/>
    <property type="match status" value="1"/>
</dbReference>
<evidence type="ECO:0000259" key="4">
    <source>
        <dbReference type="Pfam" id="PF18741"/>
    </source>
</evidence>
<evidence type="ECO:0000313" key="6">
    <source>
        <dbReference type="Proteomes" id="UP000762703"/>
    </source>
</evidence>
<evidence type="ECO:0000259" key="2">
    <source>
        <dbReference type="Pfam" id="PF13086"/>
    </source>
</evidence>
<sequence>MLSNSSNNNKIEREFENLRKELLDLTLRNQLLNFKSRAKTIKINNQTPINIFQTLVLQENKMYFVSNKKDKKEEKSSVWDHIPFDFSKFSEGNKKLEVDLTPNELQKRLYYINNQAKTMLQEQGYNILYLAVGFLEWIDKSKPRQTNKAPLVLIPVSIERKKVGESFNLEWTGEDIQTNISLKAKLLEGGIELPDFEFKKYGEVIDHYIEKVKHAVHKMENWRVNHEIALGFFSFTKFVMYNDLNPDSWEANVDLTKNELIQAIFNPAKNNVEAFNEEDIDSQLQYQSMYQVLDADSSQIAAIQDVKAGRNLVVEGPPGTGKSQTIVNLIAELLAEGKSVLFVSEKMAALDVVKDRLTNVGLGKFVLELHSHKTRRKKFLKDLQKATTVRAVDTLNIDQTIRKLETLKIQLDEYASVIHRPVSAVNLSAFQLYGMKEAADDHFSRKQSIMPLVRFNNPESITLKDLDDIILSLESVAELYQTISKENPWSKCSPKSLLPGDLREIEMLINDTLKSLDAFLVERGRVYDIYGIKKPETLNEFKKSLSAFDIIKTQNSELIDAQILKSGAWDNNNDDPYRLIQELAKYQRVAGVLDKFNPNIYHADIDRIIYELNELSHKKFRFFKGNQHLELVERYYNYPVQDDINTIIDDLTQAKAAIRLKKNLEANEQLAKRYYGGYWHLNADVNDLKAIAQWMTQFTALTNEGIFSQNTIDILSKDLFDINPERDLVDYIDSGNEFSNDLDKLKSKLNPRSKLIFKKGANDVAFEEWQSQLYNWRGQLSSLHLWSQYLNTKNSLKGTTAELFVDSIEKRNIKKDDVKSLVEGNFADSMLNILFVENHELATFIGELHENRIREFKDLDRKILVLNRKRIFHKLNSNIPQIFGATENPQAKVLAGEFTRKSGHLPVRKLLEKAGGMIKQIKPCFMMSPLSVAQYLDPTNEELQFDVVIFDEASQVKPEDALGAFMRGKTAVVMGDTQQLPPTSFFDQMASGESDEEEATSLDMESILHLCKLSFPVKMLKWHYRSRHESLINVSNKEFYDNELLVYPSPSHNDSELGLKFHYNPDTAYDRGSSSANPKEAEDVVEAIFDHFDRYGDTKSLGVGTFSVAQKNAILEKLEERRRERPEFEPLFSENKDERFFVKNLETIQGDERDVILISVGYGFDNERKMSLNFGPLNQDGGERRLNVLITRARQKCVVFSNFKASSMKLTANPPHGVRALREFLEYAENLTMGTHTGEEHTSAPFEDAIASFLEENGYIVDKQIGCAGFRVDLAIVDEENPGKYILGITTDGKMYASSKVARDRDRLREQVLEGLGWKLYHLWSTDWYRNRDLGRKKLLEFIEKSIKETRKEQKIAREKEEKRRIEAEKRAEELRRKREQELEEQKKKEAEEKAAALGDNVEVIPPDGLDFDDDIIFVSKDSDDDFDDDGIEFVQDESPSEFVEAEEEAKEDIKMKSPSEFVEAEDDVKDDIKVKSPSEFVEVDEESSAFDDFIFKDDLEESLDDDNQTPDIDDNLEINDKDDSDDDNQTSDVDDNLEINDKDDSDDDIDLKSGDDLKNSDDSEVISFEDDEISEIINESLDESFDKINTSNTDEDEIIEEESDDIDIDEFLEELTDDDSNNHLDDGGEDEDTLESDKDGSEDVPYRDEELTEEIQEESEEEIDEDSDSPKVKFGSSISKVSSGRILSSIKNKFSRFSDDETSDDEAIDEVSDIIKDKLDNDDGFIYVDHDDDEIIEEDDVEDAIDDEIIDETPKEEIVEVDDIDDEIIDETPKEEIVEVDDIDEEIIDETPEEEIIPEPVNKTNKKPKVTFNKSADSIDVDELSPVENEVNHD</sequence>
<dbReference type="FunFam" id="3.40.50.300:FF:002063">
    <property type="entry name" value="DNA helicase related protein"/>
    <property type="match status" value="1"/>
</dbReference>
<feature type="region of interest" description="Disordered" evidence="1">
    <location>
        <begin position="1793"/>
        <end position="1835"/>
    </location>
</feature>
<dbReference type="InterPro" id="IPR047187">
    <property type="entry name" value="SF1_C_Upf1"/>
</dbReference>
<feature type="non-terminal residue" evidence="5">
    <location>
        <position position="1835"/>
    </location>
</feature>
<evidence type="ECO:0000313" key="5">
    <source>
        <dbReference type="EMBL" id="MBE6505996.1"/>
    </source>
</evidence>
<dbReference type="FunFam" id="3.40.960.10:FF:000002">
    <property type="entry name" value="DNA helicase related protein"/>
    <property type="match status" value="1"/>
</dbReference>
<feature type="compositionally biased region" description="Acidic residues" evidence="1">
    <location>
        <begin position="1425"/>
        <end position="1451"/>
    </location>
</feature>
<feature type="compositionally biased region" description="Acidic residues" evidence="1">
    <location>
        <begin position="1651"/>
        <end position="1668"/>
    </location>
</feature>
<dbReference type="InterPro" id="IPR041677">
    <property type="entry name" value="DNA2/NAM7_AAA_11"/>
</dbReference>
<dbReference type="Gene3D" id="3.40.960.10">
    <property type="entry name" value="VSR Endonuclease"/>
    <property type="match status" value="1"/>
</dbReference>
<dbReference type="EMBL" id="SUTE01000078">
    <property type="protein sequence ID" value="MBE6505996.1"/>
    <property type="molecule type" value="Genomic_DNA"/>
</dbReference>
<gene>
    <name evidence="5" type="ORF">E7Z73_09745</name>
</gene>
<evidence type="ECO:0000259" key="3">
    <source>
        <dbReference type="Pfam" id="PF13087"/>
    </source>
</evidence>
<feature type="compositionally biased region" description="Basic and acidic residues" evidence="1">
    <location>
        <begin position="1551"/>
        <end position="1562"/>
    </location>
</feature>
<dbReference type="Pfam" id="PF18741">
    <property type="entry name" value="MTES_1575"/>
    <property type="match status" value="1"/>
</dbReference>
<dbReference type="PANTHER" id="PTHR10887:SF530">
    <property type="entry name" value="SUPERFAMILY I DNA HELICASES"/>
    <property type="match status" value="1"/>
</dbReference>
<feature type="compositionally biased region" description="Acidic residues" evidence="1">
    <location>
        <begin position="1594"/>
        <end position="1620"/>
    </location>
</feature>
<dbReference type="SUPFAM" id="SSF52540">
    <property type="entry name" value="P-loop containing nucleoside triphosphate hydrolases"/>
    <property type="match status" value="1"/>
</dbReference>
<feature type="region of interest" description="Disordered" evidence="1">
    <location>
        <begin position="1370"/>
        <end position="1395"/>
    </location>
</feature>
<feature type="domain" description="DNA2/NAM7 helicase helicase" evidence="2">
    <location>
        <begin position="296"/>
        <end position="365"/>
    </location>
</feature>
<feature type="domain" description="Restriction endonuclease type II-like" evidence="4">
    <location>
        <begin position="1246"/>
        <end position="1343"/>
    </location>
</feature>
<comment type="caution">
    <text evidence="5">The sequence shown here is derived from an EMBL/GenBank/DDBJ whole genome shotgun (WGS) entry which is preliminary data.</text>
</comment>
<feature type="region of interest" description="Disordered" evidence="1">
    <location>
        <begin position="1425"/>
        <end position="1677"/>
    </location>
</feature>
<feature type="domain" description="DNA2/NAM7 helicase helicase" evidence="2">
    <location>
        <begin position="942"/>
        <end position="984"/>
    </location>
</feature>
<dbReference type="Gene3D" id="3.40.50.300">
    <property type="entry name" value="P-loop containing nucleotide triphosphate hydrolases"/>
    <property type="match status" value="3"/>
</dbReference>
<dbReference type="PANTHER" id="PTHR10887">
    <property type="entry name" value="DNA2/NAM7 HELICASE FAMILY"/>
    <property type="match status" value="1"/>
</dbReference>
<feature type="compositionally biased region" description="Acidic residues" evidence="1">
    <location>
        <begin position="1563"/>
        <end position="1575"/>
    </location>
</feature>
<dbReference type="InterPro" id="IPR025103">
    <property type="entry name" value="DUF4011"/>
</dbReference>
<dbReference type="GO" id="GO:0004386">
    <property type="term" value="F:helicase activity"/>
    <property type="evidence" value="ECO:0007669"/>
    <property type="project" value="InterPro"/>
</dbReference>
<accession>A0A8T3VIS5</accession>
<feature type="compositionally biased region" description="Basic and acidic residues" evidence="1">
    <location>
        <begin position="1636"/>
        <end position="1650"/>
    </location>
</feature>